<name>A0AB39W3N0_9FLAO</name>
<dbReference type="Pfam" id="PF00534">
    <property type="entry name" value="Glycos_transf_1"/>
    <property type="match status" value="1"/>
</dbReference>
<organism evidence="2">
    <name type="scientific">Flavobacterium sp. WC2409</name>
    <dbReference type="NCBI Taxonomy" id="3234139"/>
    <lineage>
        <taxon>Bacteria</taxon>
        <taxon>Pseudomonadati</taxon>
        <taxon>Bacteroidota</taxon>
        <taxon>Flavobacteriia</taxon>
        <taxon>Flavobacteriales</taxon>
        <taxon>Flavobacteriaceae</taxon>
        <taxon>Flavobacterium</taxon>
    </lineage>
</organism>
<dbReference type="EC" id="2.4.-.-" evidence="2"/>
<dbReference type="SUPFAM" id="SSF53756">
    <property type="entry name" value="UDP-Glycosyltransferase/glycogen phosphorylase"/>
    <property type="match status" value="1"/>
</dbReference>
<dbReference type="AlphaFoldDB" id="A0AB39W3N0"/>
<feature type="domain" description="Glycosyl transferase family 1" evidence="1">
    <location>
        <begin position="220"/>
        <end position="371"/>
    </location>
</feature>
<dbReference type="PANTHER" id="PTHR45947:SF3">
    <property type="entry name" value="SULFOQUINOVOSYL TRANSFERASE SQD2"/>
    <property type="match status" value="1"/>
</dbReference>
<proteinExistence type="predicted"/>
<dbReference type="RefSeq" id="WP_369753136.1">
    <property type="nucleotide sequence ID" value="NZ_CP165625.1"/>
</dbReference>
<evidence type="ECO:0000313" key="2">
    <source>
        <dbReference type="EMBL" id="XDU95670.1"/>
    </source>
</evidence>
<keyword evidence="2" id="KW-0808">Transferase</keyword>
<dbReference type="InterPro" id="IPR050194">
    <property type="entry name" value="Glycosyltransferase_grp1"/>
</dbReference>
<reference evidence="2" key="1">
    <citation type="submission" date="2024-07" db="EMBL/GenBank/DDBJ databases">
        <authorList>
            <person name="Biller S.J."/>
        </authorList>
    </citation>
    <scope>NUCLEOTIDE SEQUENCE</scope>
    <source>
        <strain evidence="2">WC2409</strain>
    </source>
</reference>
<sequence length="402" mass="46313">MKKLVLITRRFPYYTTEAFLETEIKFLAQHFDEISIYPSQIGVLKREVPKNVNVIDDFSFHFQNKVKRFFQTIFSSFFWKSILDYKDRIKSIKDVFLLFKYSSSFVSYSKFFLNQRNTLDSSIVYTYWLNEAPHAFINLRSDHDFDFKIVSRAHRFDIYEGLDSTISFWPYRDFVLKKIDTVYSISNDGKNYLEGKYFSSKIAVAKLGVIDLGGISIRSEKGSFSIVSVSRVEPLKRVDLIFKSICDFAQFHNDLHVKWVHFGDGSVLSKIESEVTLIKHPNLDVQLMGNVENSQIYHYYKTSTVDVFINLSSSEGIPVSIMEAQSFGIPVIATNVGGSGEIVNDNNGVLLVSDPTIKDVVEGIDKIINSNFTQNIIKTDWNVNFNAERNYSDFTKSLLLLR</sequence>
<dbReference type="PANTHER" id="PTHR45947">
    <property type="entry name" value="SULFOQUINOVOSYL TRANSFERASE SQD2"/>
    <property type="match status" value="1"/>
</dbReference>
<evidence type="ECO:0000259" key="1">
    <source>
        <dbReference type="Pfam" id="PF00534"/>
    </source>
</evidence>
<accession>A0AB39W3N0</accession>
<keyword evidence="2" id="KW-0328">Glycosyltransferase</keyword>
<protein>
    <submittedName>
        <fullName evidence="2">Glycosyltransferase</fullName>
        <ecNumber evidence="2">2.4.-.-</ecNumber>
    </submittedName>
</protein>
<dbReference type="InterPro" id="IPR001296">
    <property type="entry name" value="Glyco_trans_1"/>
</dbReference>
<dbReference type="Gene3D" id="3.40.50.2000">
    <property type="entry name" value="Glycogen Phosphorylase B"/>
    <property type="match status" value="2"/>
</dbReference>
<dbReference type="EMBL" id="CP165625">
    <property type="protein sequence ID" value="XDU95670.1"/>
    <property type="molecule type" value="Genomic_DNA"/>
</dbReference>
<gene>
    <name evidence="2" type="ORF">AB3G34_00785</name>
</gene>
<dbReference type="GO" id="GO:0016757">
    <property type="term" value="F:glycosyltransferase activity"/>
    <property type="evidence" value="ECO:0007669"/>
    <property type="project" value="UniProtKB-KW"/>
</dbReference>